<organism evidence="5 6">
    <name type="scientific">Kyrpidia spormannii</name>
    <dbReference type="NCBI Taxonomy" id="2055160"/>
    <lineage>
        <taxon>Bacteria</taxon>
        <taxon>Bacillati</taxon>
        <taxon>Bacillota</taxon>
        <taxon>Bacilli</taxon>
        <taxon>Bacillales</taxon>
        <taxon>Alicyclobacillaceae</taxon>
        <taxon>Kyrpidia</taxon>
    </lineage>
</organism>
<name>A0A2K8N9X0_9BACL</name>
<protein>
    <submittedName>
        <fullName evidence="5">Spore germination protein</fullName>
    </submittedName>
</protein>
<dbReference type="InterPro" id="IPR050768">
    <property type="entry name" value="UPF0353/GerABKA_families"/>
</dbReference>
<dbReference type="PANTHER" id="PTHR22550:SF5">
    <property type="entry name" value="LEUCINE ZIPPER PROTEIN 4"/>
    <property type="match status" value="1"/>
</dbReference>
<feature type="transmembrane region" description="Helical" evidence="4">
    <location>
        <begin position="437"/>
        <end position="458"/>
    </location>
</feature>
<dbReference type="KEGG" id="kyr:CVV65_15395"/>
<evidence type="ECO:0000256" key="3">
    <source>
        <dbReference type="SAM" id="MobiDB-lite"/>
    </source>
</evidence>
<dbReference type="AlphaFoldDB" id="A0A2K8N9X0"/>
<dbReference type="InterPro" id="IPR004995">
    <property type="entry name" value="Spore_Ger"/>
</dbReference>
<feature type="region of interest" description="Disordered" evidence="3">
    <location>
        <begin position="502"/>
        <end position="523"/>
    </location>
</feature>
<evidence type="ECO:0000256" key="2">
    <source>
        <dbReference type="ARBA" id="ARBA00023136"/>
    </source>
</evidence>
<accession>A0A2K8N9X0</accession>
<dbReference type="EMBL" id="CP024955">
    <property type="protein sequence ID" value="ATY86139.1"/>
    <property type="molecule type" value="Genomic_DNA"/>
</dbReference>
<feature type="transmembrane region" description="Helical" evidence="4">
    <location>
        <begin position="406"/>
        <end position="425"/>
    </location>
</feature>
<sequence>MVRRNGEGRGKNRKNKQVSWSDPQGSGEGAAGLSPEIDQLYQQIQEMWTKCDDVQFRWVQTAGRRGFIVWIYTLIGKELAQESILEPLTTLEKAETVTDVQQALRSPSLRLVSSVEEINIAVGEGAAVLCLDGFTQAIVLDVMQFQGRSVERSTLEAVVRGPQEAFTESLEMNLGLIRRRLKSPRVKVEYMALGRVSKTMVALVYIQGIVKPGHVKECQERLNRIDVDSILDSGYVEELIDDAPLSPFPTIEYTERPDRLAAEALQGRVGIVVDGSPNALLIPALFVNFLQSPEDYFERYSMALAVRLLRHMYFWIALLLPATYVALLSYHQEMIPTTLLMTLTASHEGVPFPAVVEALIMEVTFEALREAGIRLPKAVGQSVSIVGALVIGEAAVNAGIVSPAMVIIVALTGIASFTVPSYNIAITFRLLRFPMMIMAGLFGLYGIIISLLILWIHLVSLRSFGVPYMTPIAPLVWEDLKDTFSRPPWWYMKKRPKMYETVDPTRSADIPRPLPGTAEEDPL</sequence>
<feature type="transmembrane region" description="Helical" evidence="4">
    <location>
        <begin position="312"/>
        <end position="330"/>
    </location>
</feature>
<keyword evidence="4" id="KW-0812">Transmembrane</keyword>
<comment type="similarity">
    <text evidence="1">Belongs to the GerABKA family.</text>
</comment>
<proteinExistence type="inferred from homology"/>
<evidence type="ECO:0000313" key="6">
    <source>
        <dbReference type="Proteomes" id="UP000231932"/>
    </source>
</evidence>
<dbReference type="OrthoDB" id="9772630at2"/>
<dbReference type="PIRSF" id="PIRSF005690">
    <property type="entry name" value="GerBA"/>
    <property type="match status" value="1"/>
</dbReference>
<dbReference type="GO" id="GO:0009847">
    <property type="term" value="P:spore germination"/>
    <property type="evidence" value="ECO:0007669"/>
    <property type="project" value="InterPro"/>
</dbReference>
<reference evidence="6" key="1">
    <citation type="submission" date="2017-11" db="EMBL/GenBank/DDBJ databases">
        <title>Complete Genome Sequence of Kyrpidia sp. Strain EA-1, a thermophilic, hydrogen-oxidizing Bacterium, isolated from the Azores.</title>
        <authorList>
            <person name="Reiner J.E."/>
            <person name="Lapp C.J."/>
            <person name="Bunk B."/>
            <person name="Gescher J."/>
        </authorList>
    </citation>
    <scope>NUCLEOTIDE SEQUENCE [LARGE SCALE GENOMIC DNA]</scope>
    <source>
        <strain evidence="6">EA-1</strain>
    </source>
</reference>
<feature type="transmembrane region" description="Helical" evidence="4">
    <location>
        <begin position="380"/>
        <end position="400"/>
    </location>
</feature>
<evidence type="ECO:0000313" key="5">
    <source>
        <dbReference type="EMBL" id="ATY86139.1"/>
    </source>
</evidence>
<evidence type="ECO:0000256" key="1">
    <source>
        <dbReference type="ARBA" id="ARBA00005278"/>
    </source>
</evidence>
<feature type="compositionally biased region" description="Basic and acidic residues" evidence="3">
    <location>
        <begin position="1"/>
        <end position="10"/>
    </location>
</feature>
<dbReference type="Pfam" id="PF03323">
    <property type="entry name" value="GerA"/>
    <property type="match status" value="1"/>
</dbReference>
<dbReference type="GO" id="GO:0016020">
    <property type="term" value="C:membrane"/>
    <property type="evidence" value="ECO:0007669"/>
    <property type="project" value="InterPro"/>
</dbReference>
<keyword evidence="4" id="KW-1133">Transmembrane helix</keyword>
<feature type="region of interest" description="Disordered" evidence="3">
    <location>
        <begin position="1"/>
        <end position="33"/>
    </location>
</feature>
<keyword evidence="2 4" id="KW-0472">Membrane</keyword>
<dbReference type="RefSeq" id="WP_100668888.1">
    <property type="nucleotide sequence ID" value="NZ_CP024955.1"/>
</dbReference>
<evidence type="ECO:0000256" key="4">
    <source>
        <dbReference type="SAM" id="Phobius"/>
    </source>
</evidence>
<gene>
    <name evidence="5" type="ORF">CVV65_15395</name>
</gene>
<keyword evidence="6" id="KW-1185">Reference proteome</keyword>
<dbReference type="PANTHER" id="PTHR22550">
    <property type="entry name" value="SPORE GERMINATION PROTEIN"/>
    <property type="match status" value="1"/>
</dbReference>
<dbReference type="Proteomes" id="UP000231932">
    <property type="component" value="Chromosome"/>
</dbReference>